<dbReference type="RefSeq" id="WP_153982372.1">
    <property type="nucleotide sequence ID" value="NZ_BAAANZ010000007.1"/>
</dbReference>
<evidence type="ECO:0000313" key="2">
    <source>
        <dbReference type="Proteomes" id="UP000552883"/>
    </source>
</evidence>
<comment type="caution">
    <text evidence="1">The sequence shown here is derived from an EMBL/GenBank/DDBJ whole genome shotgun (WGS) entry which is preliminary data.</text>
</comment>
<sequence length="248" mass="27597">MIDDQLLIDRIRRPRPDGLSIVRGSAPVTSFGDPRSARVASVGINPSVSEFCSSKKGKPLLEPAKKRFVDLETLGLGEHDVLTEEQALRVAESCDRYFDVNPYWSWFSPMQTYVMDPLGVSYKSRTAVHLDLVQWATDPVWSRIASPAVQDRLVDDDLPFLRALIAQGGYDLIVLNGRTVVETFRRFGMFEVEHEEKRVLGGTTRTTLLTGTVGGRRALGWTLNVPGQNLKAQKQGLAEWLSNSAPRG</sequence>
<organism evidence="1 2">
    <name type="scientific">Microcella frigidaquae</name>
    <dbReference type="NCBI Taxonomy" id="424758"/>
    <lineage>
        <taxon>Bacteria</taxon>
        <taxon>Bacillati</taxon>
        <taxon>Actinomycetota</taxon>
        <taxon>Actinomycetes</taxon>
        <taxon>Micrococcales</taxon>
        <taxon>Microbacteriaceae</taxon>
        <taxon>Microcella</taxon>
    </lineage>
</organism>
<proteinExistence type="predicted"/>
<dbReference type="EMBL" id="JACHBS010000001">
    <property type="protein sequence ID" value="MBB5618932.1"/>
    <property type="molecule type" value="Genomic_DNA"/>
</dbReference>
<accession>A0A840XKC2</accession>
<gene>
    <name evidence="1" type="ORF">BJ959_002428</name>
</gene>
<reference evidence="1 2" key="1">
    <citation type="submission" date="2020-08" db="EMBL/GenBank/DDBJ databases">
        <title>Sequencing the genomes of 1000 actinobacteria strains.</title>
        <authorList>
            <person name="Klenk H.-P."/>
        </authorList>
    </citation>
    <scope>NUCLEOTIDE SEQUENCE [LARGE SCALE GENOMIC DNA]</scope>
    <source>
        <strain evidence="1 2">DSM 23889</strain>
    </source>
</reference>
<dbReference type="Proteomes" id="UP000552883">
    <property type="component" value="Unassembled WGS sequence"/>
</dbReference>
<dbReference type="OrthoDB" id="6870466at2"/>
<name>A0A840XKC2_9MICO</name>
<dbReference type="AlphaFoldDB" id="A0A840XKC2"/>
<evidence type="ECO:0000313" key="1">
    <source>
        <dbReference type="EMBL" id="MBB5618932.1"/>
    </source>
</evidence>
<protein>
    <submittedName>
        <fullName evidence="1">Uncharacterized protein</fullName>
    </submittedName>
</protein>
<keyword evidence="2" id="KW-1185">Reference proteome</keyword>